<dbReference type="InterPro" id="IPR028082">
    <property type="entry name" value="Peripla_BP_I"/>
</dbReference>
<organism evidence="1 2">
    <name type="scientific">Mariniplasma anaerobium</name>
    <dbReference type="NCBI Taxonomy" id="2735436"/>
    <lineage>
        <taxon>Bacteria</taxon>
        <taxon>Bacillati</taxon>
        <taxon>Mycoplasmatota</taxon>
        <taxon>Mollicutes</taxon>
        <taxon>Acholeplasmatales</taxon>
        <taxon>Acholeplasmataceae</taxon>
        <taxon>Mariniplasma</taxon>
    </lineage>
</organism>
<keyword evidence="2" id="KW-1185">Reference proteome</keyword>
<dbReference type="InterPro" id="IPR046335">
    <property type="entry name" value="LacI/GalR-like_sensor"/>
</dbReference>
<dbReference type="InterPro" id="IPR000843">
    <property type="entry name" value="HTH_LacI"/>
</dbReference>
<evidence type="ECO:0000313" key="1">
    <source>
        <dbReference type="EMBL" id="BCR35803.1"/>
    </source>
</evidence>
<dbReference type="PANTHER" id="PTHR30146:SF109">
    <property type="entry name" value="HTH-TYPE TRANSCRIPTIONAL REGULATOR GALS"/>
    <property type="match status" value="1"/>
</dbReference>
<dbReference type="SUPFAM" id="SSF53822">
    <property type="entry name" value="Periplasmic binding protein-like I"/>
    <property type="match status" value="1"/>
</dbReference>
<dbReference type="GO" id="GO:0000976">
    <property type="term" value="F:transcription cis-regulatory region binding"/>
    <property type="evidence" value="ECO:0007669"/>
    <property type="project" value="TreeGrafter"/>
</dbReference>
<protein>
    <submittedName>
        <fullName evidence="1">LacI family transcriptional regulator</fullName>
    </submittedName>
</protein>
<accession>A0A7U9XUQ5</accession>
<dbReference type="PANTHER" id="PTHR30146">
    <property type="entry name" value="LACI-RELATED TRANSCRIPTIONAL REPRESSOR"/>
    <property type="match status" value="1"/>
</dbReference>
<dbReference type="Gene3D" id="1.10.260.40">
    <property type="entry name" value="lambda repressor-like DNA-binding domains"/>
    <property type="match status" value="1"/>
</dbReference>
<dbReference type="GO" id="GO:0003700">
    <property type="term" value="F:DNA-binding transcription factor activity"/>
    <property type="evidence" value="ECO:0007669"/>
    <property type="project" value="TreeGrafter"/>
</dbReference>
<sequence>MSMKNKINIYELAKATGFSASTVSKALNHRGRISEETSTKILKKAAELNYVASYHAKTLSLNKSWIIGIIYSDNLGIGFSHPHFSMILESFKQEVEKAGYEITFINRNMGNVEMTYLEFCQYRKVEGVFIVNFYSFSKQIPELVESGIPIVSSDAGDLNIPTITSDDLQGGRLASEYLISLGHQKRVYHIAGPLYTISGQNRYKGFLEVMKEHGVEYKVFEAVNFGFKDGYDQAIKIIEEAHLPSAIFIAGDWMALGAIKAFKDHGINVPEDISIIGYDDLEFLKYSSPALTTIAQNKQEIGRTAAHNLINQINGLDTHSSKISIEVVERDTCKKIN</sequence>
<dbReference type="PROSITE" id="PS50932">
    <property type="entry name" value="HTH_LACI_2"/>
    <property type="match status" value="1"/>
</dbReference>
<dbReference type="AlphaFoldDB" id="A0A7U9XUQ5"/>
<proteinExistence type="predicted"/>
<gene>
    <name evidence="1" type="ORF">MPAN_006960</name>
</gene>
<dbReference type="CDD" id="cd06267">
    <property type="entry name" value="PBP1_LacI_sugar_binding-like"/>
    <property type="match status" value="1"/>
</dbReference>
<reference evidence="1" key="1">
    <citation type="submission" date="2021-01" db="EMBL/GenBank/DDBJ databases">
        <title>Draft genome sequence of Acholeplasmataceae bacterium strain Mahy22.</title>
        <authorList>
            <person name="Watanabe M."/>
            <person name="Kojima H."/>
            <person name="Fukui M."/>
        </authorList>
    </citation>
    <scope>NUCLEOTIDE SEQUENCE</scope>
    <source>
        <strain evidence="1">Mahy22</strain>
    </source>
</reference>
<dbReference type="SMART" id="SM00354">
    <property type="entry name" value="HTH_LACI"/>
    <property type="match status" value="1"/>
</dbReference>
<dbReference type="Gene3D" id="3.40.50.2300">
    <property type="match status" value="2"/>
</dbReference>
<dbReference type="SUPFAM" id="SSF47413">
    <property type="entry name" value="lambda repressor-like DNA-binding domains"/>
    <property type="match status" value="1"/>
</dbReference>
<dbReference type="Proteomes" id="UP000620133">
    <property type="component" value="Chromosome"/>
</dbReference>
<name>A0A7U9XUQ5_9MOLU</name>
<dbReference type="Pfam" id="PF00356">
    <property type="entry name" value="LacI"/>
    <property type="match status" value="1"/>
</dbReference>
<dbReference type="EMBL" id="AP024412">
    <property type="protein sequence ID" value="BCR35803.1"/>
    <property type="molecule type" value="Genomic_DNA"/>
</dbReference>
<dbReference type="RefSeq" id="WP_176238637.1">
    <property type="nucleotide sequence ID" value="NZ_AP024412.1"/>
</dbReference>
<evidence type="ECO:0000313" key="2">
    <source>
        <dbReference type="Proteomes" id="UP000620133"/>
    </source>
</evidence>
<dbReference type="KEGG" id="manr:MPAN_006960"/>
<dbReference type="InterPro" id="IPR010982">
    <property type="entry name" value="Lambda_DNA-bd_dom_sf"/>
</dbReference>
<dbReference type="CDD" id="cd01392">
    <property type="entry name" value="HTH_LacI"/>
    <property type="match status" value="1"/>
</dbReference>
<dbReference type="Pfam" id="PF13377">
    <property type="entry name" value="Peripla_BP_3"/>
    <property type="match status" value="1"/>
</dbReference>